<dbReference type="InterPro" id="IPR002847">
    <property type="entry name" value="F420-0_gamma-glut_ligase-dom"/>
</dbReference>
<dbReference type="Proteomes" id="UP001042704">
    <property type="component" value="Chromosome"/>
</dbReference>
<keyword evidence="7" id="KW-0464">Manganese</keyword>
<reference evidence="10" key="1">
    <citation type="journal article" date="2001" name="Int. J. Syst. Evol. Microbiol.">
        <title>Methanofollis aquaemaris sp. nov., a methanogen isolated from an aquaculture fish pond.</title>
        <authorList>
            <person name="Lai M.C."/>
            <person name="Chen S.C."/>
        </authorList>
    </citation>
    <scope>NUCLEOTIDE SEQUENCE</scope>
    <source>
        <strain evidence="10">N2F9704</strain>
    </source>
</reference>
<keyword evidence="5" id="KW-0630">Potassium</keyword>
<evidence type="ECO:0000256" key="1">
    <source>
        <dbReference type="ARBA" id="ARBA00022598"/>
    </source>
</evidence>
<accession>A0A8A3S619</accession>
<keyword evidence="6" id="KW-0342">GTP-binding</keyword>
<feature type="region of interest" description="Disordered" evidence="8">
    <location>
        <begin position="113"/>
        <end position="133"/>
    </location>
</feature>
<evidence type="ECO:0000313" key="11">
    <source>
        <dbReference type="Proteomes" id="UP001042704"/>
    </source>
</evidence>
<dbReference type="GO" id="GO:0052618">
    <property type="term" value="F:coenzyme F420-0:L-glutamate ligase activity"/>
    <property type="evidence" value="ECO:0007669"/>
    <property type="project" value="UniProtKB-EC"/>
</dbReference>
<dbReference type="Pfam" id="PF01996">
    <property type="entry name" value="F420_ligase"/>
    <property type="match status" value="1"/>
</dbReference>
<dbReference type="GeneID" id="76424596"/>
<name>A0A8A3S619_9EURY</name>
<evidence type="ECO:0000256" key="7">
    <source>
        <dbReference type="ARBA" id="ARBA00023211"/>
    </source>
</evidence>
<keyword evidence="1 10" id="KW-0436">Ligase</keyword>
<keyword evidence="4" id="KW-0460">Magnesium</keyword>
<dbReference type="EC" id="6.3.2.31" evidence="10"/>
<dbReference type="Gene3D" id="3.30.1330.100">
    <property type="entry name" value="CofE-like"/>
    <property type="match status" value="1"/>
</dbReference>
<reference evidence="10" key="2">
    <citation type="submission" date="2019-02" db="EMBL/GenBank/DDBJ databases">
        <authorList>
            <person name="Chen S.-C."/>
            <person name="Chien H.-H."/>
            <person name="Lai M.-C."/>
        </authorList>
    </citation>
    <scope>NUCLEOTIDE SEQUENCE</scope>
    <source>
        <strain evidence="10">N2F9704</strain>
    </source>
</reference>
<keyword evidence="2" id="KW-0479">Metal-binding</keyword>
<dbReference type="PANTHER" id="PTHR47917">
    <property type="match status" value="1"/>
</dbReference>
<dbReference type="EMBL" id="CP036172">
    <property type="protein sequence ID" value="QSZ67717.1"/>
    <property type="molecule type" value="Genomic_DNA"/>
</dbReference>
<dbReference type="AlphaFoldDB" id="A0A8A3S619"/>
<dbReference type="SUPFAM" id="SSF144010">
    <property type="entry name" value="CofE-like"/>
    <property type="match status" value="1"/>
</dbReference>
<dbReference type="Gene3D" id="3.90.1660.10">
    <property type="entry name" value="CofE-like domain"/>
    <property type="match status" value="1"/>
</dbReference>
<dbReference type="GO" id="GO:0005525">
    <property type="term" value="F:GTP binding"/>
    <property type="evidence" value="ECO:0007669"/>
    <property type="project" value="UniProtKB-KW"/>
</dbReference>
<evidence type="ECO:0000256" key="5">
    <source>
        <dbReference type="ARBA" id="ARBA00022958"/>
    </source>
</evidence>
<dbReference type="RefSeq" id="WP_265580628.1">
    <property type="nucleotide sequence ID" value="NZ_CP036172.1"/>
</dbReference>
<gene>
    <name evidence="10" type="primary">cofE</name>
    <name evidence="10" type="ORF">RJ40_09455</name>
</gene>
<evidence type="ECO:0000259" key="9">
    <source>
        <dbReference type="Pfam" id="PF01996"/>
    </source>
</evidence>
<dbReference type="GO" id="GO:0046872">
    <property type="term" value="F:metal ion binding"/>
    <property type="evidence" value="ECO:0007669"/>
    <property type="project" value="UniProtKB-KW"/>
</dbReference>
<evidence type="ECO:0000256" key="8">
    <source>
        <dbReference type="SAM" id="MobiDB-lite"/>
    </source>
</evidence>
<dbReference type="InterPro" id="IPR008225">
    <property type="entry name" value="F420-0_g-glutamyl_ligase"/>
</dbReference>
<organism evidence="10 11">
    <name type="scientific">Methanofollis aquaemaris</name>
    <dbReference type="NCBI Taxonomy" id="126734"/>
    <lineage>
        <taxon>Archaea</taxon>
        <taxon>Methanobacteriati</taxon>
        <taxon>Methanobacteriota</taxon>
        <taxon>Stenosarchaea group</taxon>
        <taxon>Methanomicrobia</taxon>
        <taxon>Methanomicrobiales</taxon>
        <taxon>Methanomicrobiaceae</taxon>
        <taxon>Methanofollis</taxon>
    </lineage>
</organism>
<dbReference type="NCBIfam" id="TIGR01916">
    <property type="entry name" value="F420_cofE"/>
    <property type="match status" value="1"/>
</dbReference>
<keyword evidence="11" id="KW-1185">Reference proteome</keyword>
<evidence type="ECO:0000256" key="3">
    <source>
        <dbReference type="ARBA" id="ARBA00022741"/>
    </source>
</evidence>
<keyword evidence="3" id="KW-0547">Nucleotide-binding</keyword>
<evidence type="ECO:0000256" key="6">
    <source>
        <dbReference type="ARBA" id="ARBA00023134"/>
    </source>
</evidence>
<dbReference type="PANTHER" id="PTHR47917:SF2">
    <property type="entry name" value="COENZYME F420:L-GLUTAMATE LIGASE-LIKE DOMAIN-CONTAINING PROTEIN"/>
    <property type="match status" value="1"/>
</dbReference>
<sequence length="267" mass="27867">MSRWYAVYALETGLIRDGDDVAERVVSAAEAAACEGIRDGDIILLAESAVATAEGRTVRLDEVVPSDEARRLAERYAIDPAITEVVLRESDRVVGGIPGFLLTLKNGTLLPNAGADHSNAPDGTVVPLPRDPDASAGRVRAEVRARLGVNTGVLVIDSRTHAMRLGCSGVAIGCAGLSAVVDESGRCDLFGRKLEVTKRAVGDCLASAAELLMGEADECVPAVLVRGTGIELNEEYGIPTIDASECLFMGAALHADPAAFDGEGKPE</sequence>
<proteinExistence type="predicted"/>
<dbReference type="KEGG" id="maqe:RJ40_09455"/>
<evidence type="ECO:0000256" key="2">
    <source>
        <dbReference type="ARBA" id="ARBA00022723"/>
    </source>
</evidence>
<feature type="domain" description="Coenzyme F420:L-glutamate ligase-like" evidence="9">
    <location>
        <begin position="10"/>
        <end position="227"/>
    </location>
</feature>
<protein>
    <submittedName>
        <fullName evidence="10">Coenzyme F420-0:L-glutamate ligase</fullName>
        <ecNumber evidence="10">6.3.2.31</ecNumber>
    </submittedName>
</protein>
<evidence type="ECO:0000256" key="4">
    <source>
        <dbReference type="ARBA" id="ARBA00022842"/>
    </source>
</evidence>
<evidence type="ECO:0000313" key="10">
    <source>
        <dbReference type="EMBL" id="QSZ67717.1"/>
    </source>
</evidence>